<dbReference type="PANTHER" id="PTHR18901:SF38">
    <property type="entry name" value="PSEUDOURIDINE-5'-PHOSPHATASE"/>
    <property type="match status" value="1"/>
</dbReference>
<dbReference type="Gene3D" id="3.40.50.1000">
    <property type="entry name" value="HAD superfamily/HAD-like"/>
    <property type="match status" value="1"/>
</dbReference>
<dbReference type="Pfam" id="PF13419">
    <property type="entry name" value="HAD_2"/>
    <property type="match status" value="1"/>
</dbReference>
<dbReference type="GO" id="GO:0046872">
    <property type="term" value="F:metal ion binding"/>
    <property type="evidence" value="ECO:0007669"/>
    <property type="project" value="UniProtKB-KW"/>
</dbReference>
<keyword evidence="1" id="KW-0479">Metal-binding</keyword>
<evidence type="ECO:0000313" key="3">
    <source>
        <dbReference type="EMBL" id="MPM85553.1"/>
    </source>
</evidence>
<dbReference type="InterPro" id="IPR041492">
    <property type="entry name" value="HAD_2"/>
</dbReference>
<dbReference type="NCBIfam" id="TIGR01549">
    <property type="entry name" value="HAD-SF-IA-v1"/>
    <property type="match status" value="1"/>
</dbReference>
<dbReference type="SUPFAM" id="SSF56784">
    <property type="entry name" value="HAD-like"/>
    <property type="match status" value="1"/>
</dbReference>
<dbReference type="GO" id="GO:0003850">
    <property type="term" value="F:2-deoxyglucose-6-phosphatase activity"/>
    <property type="evidence" value="ECO:0007669"/>
    <property type="project" value="UniProtKB-EC"/>
</dbReference>
<dbReference type="CDD" id="cd07505">
    <property type="entry name" value="HAD_BPGM-like"/>
    <property type="match status" value="1"/>
</dbReference>
<dbReference type="EC" id="3.1.3.68" evidence="3"/>
<name>A0A645D9E0_9ZZZZ</name>
<evidence type="ECO:0000256" key="1">
    <source>
        <dbReference type="ARBA" id="ARBA00022723"/>
    </source>
</evidence>
<gene>
    <name evidence="3" type="primary">hxpB_2</name>
    <name evidence="3" type="ORF">SDC9_132634</name>
</gene>
<dbReference type="NCBIfam" id="TIGR01509">
    <property type="entry name" value="HAD-SF-IA-v3"/>
    <property type="match status" value="1"/>
</dbReference>
<sequence>MGIWKQVDLEFLGSRGLELPEDLQCSIEGMSFTETAGYFKNRFSLKEEIEEIKAEWNCMAEEYYKSRIALKRGVKEFLELIYERGLKIAIATSNSRELVQHILKNHGIEYYFSVIRTSCEVPKGKPYPDVYLKVAEDLEVSPVNCIAFEDTLAGVMAAKSAGMKVIAVSDETSLCSKEKIAELTEDYINDFFDVIKKVE</sequence>
<dbReference type="EMBL" id="VSSQ01033828">
    <property type="protein sequence ID" value="MPM85553.1"/>
    <property type="molecule type" value="Genomic_DNA"/>
</dbReference>
<organism evidence="3">
    <name type="scientific">bioreactor metagenome</name>
    <dbReference type="NCBI Taxonomy" id="1076179"/>
    <lineage>
        <taxon>unclassified sequences</taxon>
        <taxon>metagenomes</taxon>
        <taxon>ecological metagenomes</taxon>
    </lineage>
</organism>
<accession>A0A645D9E0</accession>
<dbReference type="FunFam" id="3.40.50.1000:FF:000036">
    <property type="entry name" value="HAD family hydrolase"/>
    <property type="match status" value="1"/>
</dbReference>
<keyword evidence="2 3" id="KW-0378">Hydrolase</keyword>
<dbReference type="InterPro" id="IPR023214">
    <property type="entry name" value="HAD_sf"/>
</dbReference>
<evidence type="ECO:0000256" key="2">
    <source>
        <dbReference type="ARBA" id="ARBA00022801"/>
    </source>
</evidence>
<proteinExistence type="predicted"/>
<dbReference type="Gene3D" id="1.10.150.240">
    <property type="entry name" value="Putative phosphatase, domain 2"/>
    <property type="match status" value="1"/>
</dbReference>
<dbReference type="InterPro" id="IPR036412">
    <property type="entry name" value="HAD-like_sf"/>
</dbReference>
<dbReference type="InterPro" id="IPR023198">
    <property type="entry name" value="PGP-like_dom2"/>
</dbReference>
<reference evidence="3" key="1">
    <citation type="submission" date="2019-08" db="EMBL/GenBank/DDBJ databases">
        <authorList>
            <person name="Kucharzyk K."/>
            <person name="Murdoch R.W."/>
            <person name="Higgins S."/>
            <person name="Loffler F."/>
        </authorList>
    </citation>
    <scope>NUCLEOTIDE SEQUENCE</scope>
</reference>
<dbReference type="AlphaFoldDB" id="A0A645D9E0"/>
<dbReference type="InterPro" id="IPR006439">
    <property type="entry name" value="HAD-SF_hydro_IA"/>
</dbReference>
<protein>
    <submittedName>
        <fullName evidence="3">Hexitol phosphatase B</fullName>
        <ecNumber evidence="3">3.1.3.68</ecNumber>
    </submittedName>
</protein>
<dbReference type="PANTHER" id="PTHR18901">
    <property type="entry name" value="2-DEOXYGLUCOSE-6-PHOSPHATE PHOSPHATASE 2"/>
    <property type="match status" value="1"/>
</dbReference>
<comment type="caution">
    <text evidence="3">The sequence shown here is derived from an EMBL/GenBank/DDBJ whole genome shotgun (WGS) entry which is preliminary data.</text>
</comment>